<evidence type="ECO:0000313" key="4">
    <source>
        <dbReference type="Proteomes" id="UP000698028"/>
    </source>
</evidence>
<keyword evidence="1" id="KW-0560">Oxidoreductase</keyword>
<dbReference type="Pfam" id="PF01266">
    <property type="entry name" value="DAO"/>
    <property type="match status" value="1"/>
</dbReference>
<evidence type="ECO:0000256" key="1">
    <source>
        <dbReference type="ARBA" id="ARBA00023002"/>
    </source>
</evidence>
<gene>
    <name evidence="3" type="ORF">KTQ36_05925</name>
</gene>
<organism evidence="3 4">
    <name type="scientific">Sphingomicrobium clamense</name>
    <dbReference type="NCBI Taxonomy" id="2851013"/>
    <lineage>
        <taxon>Bacteria</taxon>
        <taxon>Pseudomonadati</taxon>
        <taxon>Pseudomonadota</taxon>
        <taxon>Alphaproteobacteria</taxon>
        <taxon>Sphingomonadales</taxon>
        <taxon>Sphingomonadaceae</taxon>
        <taxon>Sphingomicrobium</taxon>
    </lineage>
</organism>
<dbReference type="PANTHER" id="PTHR13847">
    <property type="entry name" value="SARCOSINE DEHYDROGENASE-RELATED"/>
    <property type="match status" value="1"/>
</dbReference>
<dbReference type="EMBL" id="JAHVAH010000001">
    <property type="protein sequence ID" value="MBW0144833.1"/>
    <property type="molecule type" value="Genomic_DNA"/>
</dbReference>
<dbReference type="PANTHER" id="PTHR13847:SF287">
    <property type="entry name" value="FAD-DEPENDENT OXIDOREDUCTASE DOMAIN-CONTAINING PROTEIN 1"/>
    <property type="match status" value="1"/>
</dbReference>
<evidence type="ECO:0000259" key="2">
    <source>
        <dbReference type="Pfam" id="PF01266"/>
    </source>
</evidence>
<protein>
    <submittedName>
        <fullName evidence="3">FAD-binding oxidoreductase</fullName>
    </submittedName>
</protein>
<evidence type="ECO:0000313" key="3">
    <source>
        <dbReference type="EMBL" id="MBW0144833.1"/>
    </source>
</evidence>
<keyword evidence="4" id="KW-1185">Reference proteome</keyword>
<proteinExistence type="predicted"/>
<feature type="domain" description="FAD dependent oxidoreductase" evidence="2">
    <location>
        <begin position="7"/>
        <end position="346"/>
    </location>
</feature>
<sequence length="367" mass="39149">MSEFPDRIAIVGAGIAGASVGARLAAAGANVVLLEAESQPGMHATGRSAAFWQASLGGDTPERQLSLASKPMFDARWPGSEVPLLRKRGAIHLTGPCGEEFPAPGDLAGEDVPVRLDRAALDARIEGLRDHWSGGWWEASCSDIDVAAFHAACLAAVRRHGGEIVTDDELESATRLDGRWVIEAGGRRIEASVLVNAAGAWGDVVAERAGVKPMGLVPKRRTVAQLRVGKSGLRDTPFVTDLHASFYFKGEGDDTVWVCPLDESESPPCDSAPEEIDVATAVDRFEKAIDWPVEAVERKWAGLRTFAPDGRMKFGFDEEADGFFWCVGQGGMGIQTAPAYSLLCANLILKQPLDDALEGISAENFAP</sequence>
<name>A0ABS6V6Z1_9SPHN</name>
<accession>A0ABS6V6Z1</accession>
<dbReference type="Proteomes" id="UP000698028">
    <property type="component" value="Unassembled WGS sequence"/>
</dbReference>
<comment type="caution">
    <text evidence="3">The sequence shown here is derived from an EMBL/GenBank/DDBJ whole genome shotgun (WGS) entry which is preliminary data.</text>
</comment>
<dbReference type="RefSeq" id="WP_218632792.1">
    <property type="nucleotide sequence ID" value="NZ_JAHVAH010000001.1"/>
</dbReference>
<reference evidence="3 4" key="1">
    <citation type="submission" date="2021-07" db="EMBL/GenBank/DDBJ databases">
        <title>The draft genome sequence of Sphingomicrobium sp. B8.</title>
        <authorList>
            <person name="Mu L."/>
        </authorList>
    </citation>
    <scope>NUCLEOTIDE SEQUENCE [LARGE SCALE GENOMIC DNA]</scope>
    <source>
        <strain evidence="3 4">B8</strain>
    </source>
</reference>
<dbReference type="InterPro" id="IPR006076">
    <property type="entry name" value="FAD-dep_OxRdtase"/>
</dbReference>